<feature type="domain" description="HTH araC/xylS-type" evidence="4">
    <location>
        <begin position="235"/>
        <end position="333"/>
    </location>
</feature>
<dbReference type="PANTHER" id="PTHR47894">
    <property type="entry name" value="HTH-TYPE TRANSCRIPTIONAL REGULATOR GADX"/>
    <property type="match status" value="1"/>
</dbReference>
<evidence type="ECO:0000313" key="6">
    <source>
        <dbReference type="Proteomes" id="UP001500449"/>
    </source>
</evidence>
<evidence type="ECO:0000259" key="4">
    <source>
        <dbReference type="PROSITE" id="PS01124"/>
    </source>
</evidence>
<dbReference type="SMART" id="SM00342">
    <property type="entry name" value="HTH_ARAC"/>
    <property type="match status" value="1"/>
</dbReference>
<keyword evidence="6" id="KW-1185">Reference proteome</keyword>
<dbReference type="PANTHER" id="PTHR47894:SF4">
    <property type="entry name" value="HTH-TYPE TRANSCRIPTIONAL REGULATOR GADX"/>
    <property type="match status" value="1"/>
</dbReference>
<accession>A0ABN2NPP7</accession>
<evidence type="ECO:0000256" key="1">
    <source>
        <dbReference type="ARBA" id="ARBA00023015"/>
    </source>
</evidence>
<keyword evidence="3" id="KW-0804">Transcription</keyword>
<evidence type="ECO:0000256" key="2">
    <source>
        <dbReference type="ARBA" id="ARBA00023125"/>
    </source>
</evidence>
<reference evidence="5 6" key="1">
    <citation type="journal article" date="2019" name="Int. J. Syst. Evol. Microbiol.">
        <title>The Global Catalogue of Microorganisms (GCM) 10K type strain sequencing project: providing services to taxonomists for standard genome sequencing and annotation.</title>
        <authorList>
            <consortium name="The Broad Institute Genomics Platform"/>
            <consortium name="The Broad Institute Genome Sequencing Center for Infectious Disease"/>
            <person name="Wu L."/>
            <person name="Ma J."/>
        </authorList>
    </citation>
    <scope>NUCLEOTIDE SEQUENCE [LARGE SCALE GENOMIC DNA]</scope>
    <source>
        <strain evidence="5 6">JCM 16009</strain>
    </source>
</reference>
<evidence type="ECO:0000313" key="5">
    <source>
        <dbReference type="EMBL" id="GAA1875686.1"/>
    </source>
</evidence>
<dbReference type="Proteomes" id="UP001500449">
    <property type="component" value="Unassembled WGS sequence"/>
</dbReference>
<dbReference type="Pfam" id="PF12833">
    <property type="entry name" value="HTH_18"/>
    <property type="match status" value="1"/>
</dbReference>
<dbReference type="InterPro" id="IPR018060">
    <property type="entry name" value="HTH_AraC"/>
</dbReference>
<dbReference type="SUPFAM" id="SSF46689">
    <property type="entry name" value="Homeodomain-like"/>
    <property type="match status" value="1"/>
</dbReference>
<comment type="caution">
    <text evidence="5">The sequence shown here is derived from an EMBL/GenBank/DDBJ whole genome shotgun (WGS) entry which is preliminary data.</text>
</comment>
<protein>
    <submittedName>
        <fullName evidence="5">AraC family transcriptional regulator</fullName>
    </submittedName>
</protein>
<organism evidence="5 6">
    <name type="scientific">Pseudonocardia ailaonensis</name>
    <dbReference type="NCBI Taxonomy" id="367279"/>
    <lineage>
        <taxon>Bacteria</taxon>
        <taxon>Bacillati</taxon>
        <taxon>Actinomycetota</taxon>
        <taxon>Actinomycetes</taxon>
        <taxon>Pseudonocardiales</taxon>
        <taxon>Pseudonocardiaceae</taxon>
        <taxon>Pseudonocardia</taxon>
    </lineage>
</organism>
<dbReference type="InterPro" id="IPR032687">
    <property type="entry name" value="AraC-type_N"/>
</dbReference>
<keyword evidence="2" id="KW-0238">DNA-binding</keyword>
<dbReference type="Gene3D" id="1.10.10.60">
    <property type="entry name" value="Homeodomain-like"/>
    <property type="match status" value="1"/>
</dbReference>
<dbReference type="InterPro" id="IPR009057">
    <property type="entry name" value="Homeodomain-like_sf"/>
</dbReference>
<keyword evidence="1" id="KW-0805">Transcription regulation</keyword>
<dbReference type="Pfam" id="PF12625">
    <property type="entry name" value="Arabinose_bd"/>
    <property type="match status" value="1"/>
</dbReference>
<dbReference type="RefSeq" id="WP_344426386.1">
    <property type="nucleotide sequence ID" value="NZ_BAAAQK010000028.1"/>
</dbReference>
<name>A0ABN2NPP7_9PSEU</name>
<dbReference type="EMBL" id="BAAAQK010000028">
    <property type="protein sequence ID" value="GAA1875686.1"/>
    <property type="molecule type" value="Genomic_DNA"/>
</dbReference>
<proteinExistence type="predicted"/>
<evidence type="ECO:0000256" key="3">
    <source>
        <dbReference type="ARBA" id="ARBA00023163"/>
    </source>
</evidence>
<dbReference type="PROSITE" id="PS01124">
    <property type="entry name" value="HTH_ARAC_FAMILY_2"/>
    <property type="match status" value="1"/>
</dbReference>
<sequence length="335" mass="35620">MTPVVRAASLRGLAPLVDGLGGDSAELFRRFGVDPAAVGADDAVIPVRSAGLLLEVAAAELDCADLGLRLAEHQDLGILGPLAVAIENAQTLGEALDSASRYLFVHSPVLSIAQVPDPEGGRGVTAVRYGATGPEPLRPQASDLGLGLLHRIILLLHGGPYGLRSAHLPHPPLVPVTRYTDFFGADVRFSRDAAVLRLPTSLTAAPVAGGDRLLRTLALEYLDTHFAEPDQGVTDRVRALLARSLGSTPPRITDVARFLRLHPRTLQRHLAAEGTTFETVLDEVRRAAAHRLITQTDLPFSQVTAMLGLGAQSALTRASRRWFGASPRSVRAEQG</sequence>
<gene>
    <name evidence="5" type="ORF">GCM10009836_66220</name>
</gene>